<keyword evidence="4" id="KW-1185">Reference proteome</keyword>
<feature type="transmembrane region" description="Helical" evidence="1">
    <location>
        <begin position="173"/>
        <end position="192"/>
    </location>
</feature>
<comment type="caution">
    <text evidence="3">The sequence shown here is derived from an EMBL/GenBank/DDBJ whole genome shotgun (WGS) entry which is preliminary data.</text>
</comment>
<dbReference type="RefSeq" id="WP_185060193.1">
    <property type="nucleotide sequence ID" value="NZ_BAABJP010000018.1"/>
</dbReference>
<keyword evidence="1" id="KW-0472">Membrane</keyword>
<dbReference type="InterPro" id="IPR005182">
    <property type="entry name" value="YdbS-like_PH"/>
</dbReference>
<feature type="transmembrane region" description="Helical" evidence="1">
    <location>
        <begin position="389"/>
        <end position="406"/>
    </location>
</feature>
<dbReference type="PANTHER" id="PTHR34473">
    <property type="entry name" value="UPF0699 TRANSMEMBRANE PROTEIN YDBS"/>
    <property type="match status" value="1"/>
</dbReference>
<feature type="transmembrane region" description="Helical" evidence="1">
    <location>
        <begin position="12"/>
        <end position="36"/>
    </location>
</feature>
<feature type="transmembrane region" description="Helical" evidence="1">
    <location>
        <begin position="218"/>
        <end position="242"/>
    </location>
</feature>
<feature type="transmembrane region" description="Helical" evidence="1">
    <location>
        <begin position="42"/>
        <end position="64"/>
    </location>
</feature>
<evidence type="ECO:0000259" key="2">
    <source>
        <dbReference type="Pfam" id="PF03703"/>
    </source>
</evidence>
<keyword evidence="1" id="KW-0812">Transmembrane</keyword>
<proteinExistence type="predicted"/>
<dbReference type="EMBL" id="BAABJP010000018">
    <property type="protein sequence ID" value="GAA5159087.1"/>
    <property type="molecule type" value="Genomic_DNA"/>
</dbReference>
<reference evidence="4" key="1">
    <citation type="journal article" date="2019" name="Int. J. Syst. Evol. Microbiol.">
        <title>The Global Catalogue of Microorganisms (GCM) 10K type strain sequencing project: providing services to taxonomists for standard genome sequencing and annotation.</title>
        <authorList>
            <consortium name="The Broad Institute Genomics Platform"/>
            <consortium name="The Broad Institute Genome Sequencing Center for Infectious Disease"/>
            <person name="Wu L."/>
            <person name="Ma J."/>
        </authorList>
    </citation>
    <scope>NUCLEOTIDE SEQUENCE [LARGE SCALE GENOMIC DNA]</scope>
    <source>
        <strain evidence="4">JCM 18303</strain>
    </source>
</reference>
<feature type="domain" description="YdbS-like PH" evidence="2">
    <location>
        <begin position="408"/>
        <end position="484"/>
    </location>
</feature>
<gene>
    <name evidence="3" type="ORF">GCM10023321_39600</name>
</gene>
<organism evidence="3 4">
    <name type="scientific">Pseudonocardia eucalypti</name>
    <dbReference type="NCBI Taxonomy" id="648755"/>
    <lineage>
        <taxon>Bacteria</taxon>
        <taxon>Bacillati</taxon>
        <taxon>Actinomycetota</taxon>
        <taxon>Actinomycetes</taxon>
        <taxon>Pseudonocardiales</taxon>
        <taxon>Pseudonocardiaceae</taxon>
        <taxon>Pseudonocardia</taxon>
    </lineage>
</organism>
<sequence length="495" mass="52857">MRTDAGWRRLDARVLAVFPLRQAGALIPWLAITLIGGRHADGWQPLAAMAGPAVLVALGAVRWATVRYRVSTERVELRGGLLRRHERSLRRDRVRTVDVRASPPHRLFRLCVVEIGTGSNSGEEGRLTLDAVTREEADRLRRELLLCDDPRPDADAGPGGTELAELRLSWLRYAPLTPAGLVALGTLLGGGFKIASDAGIDLIGSTAEAAEELSATPAWLAVPALAAAVLVVSGLGSVAIYLEGWWRFRLSREQDGSLRLRRGLLTTRSLSLEQRRVRGVVIVEPLPLRLAGAARCTAITTGLDARSTGGGALLPAAPRAEAHRVAAAALLLDDPADGASAPLRRHPPAALRRAVVRAVLPALALAGVAWVASAWTASAWGASAWVPPLWPGALLLLPAAALLGLDRYRNLGHVLRPEYLVIGYGSVVRRRVALQRRGIIGWRIRQSPTQRWSGLVTLDPITAGGGAAHVVRDIPLADALALATAINPDVVRLGR</sequence>
<evidence type="ECO:0000313" key="3">
    <source>
        <dbReference type="EMBL" id="GAA5159087.1"/>
    </source>
</evidence>
<dbReference type="InterPro" id="IPR014529">
    <property type="entry name" value="UCP026631"/>
</dbReference>
<feature type="domain" description="YdbS-like PH" evidence="2">
    <location>
        <begin position="63"/>
        <end position="143"/>
    </location>
</feature>
<evidence type="ECO:0000313" key="4">
    <source>
        <dbReference type="Proteomes" id="UP001428817"/>
    </source>
</evidence>
<dbReference type="Pfam" id="PF03703">
    <property type="entry name" value="bPH_2"/>
    <property type="match status" value="2"/>
</dbReference>
<dbReference type="PIRSF" id="PIRSF026631">
    <property type="entry name" value="UCP026631"/>
    <property type="match status" value="1"/>
</dbReference>
<protein>
    <submittedName>
        <fullName evidence="3">PH domain-containing protein</fullName>
    </submittedName>
</protein>
<dbReference type="PANTHER" id="PTHR34473:SF2">
    <property type="entry name" value="UPF0699 TRANSMEMBRANE PROTEIN YDBT"/>
    <property type="match status" value="1"/>
</dbReference>
<name>A0ABP9QC42_9PSEU</name>
<keyword evidence="1" id="KW-1133">Transmembrane helix</keyword>
<evidence type="ECO:0000256" key="1">
    <source>
        <dbReference type="SAM" id="Phobius"/>
    </source>
</evidence>
<dbReference type="Proteomes" id="UP001428817">
    <property type="component" value="Unassembled WGS sequence"/>
</dbReference>
<accession>A0ABP9QC42</accession>
<feature type="transmembrane region" description="Helical" evidence="1">
    <location>
        <begin position="354"/>
        <end position="377"/>
    </location>
</feature>